<feature type="chain" id="PRO_5045631492" description="Solute-binding protein family 3/N-terminal domain-containing protein" evidence="3">
    <location>
        <begin position="23"/>
        <end position="273"/>
    </location>
</feature>
<sequence length="273" mass="30980">MDVQIMVRFIFILLLLSLPVSAAESARKKITLVYEVKPNPPFYLGEGSDIDWRKPGITLEVLKLLEGKLNIEIEFKRRPWLRGLKEVEANVADGIFHASFKPARLQIGRYPMKNDQLDVSRKIMSQSYALYKHKDSPLQWDGQALTNLNGDIGAVRGYAVIGTIEGLGVSVYEVSSQMNGLMMLKAGRIAAFADIATMTDFQIKSHREEFKDIIKISPPFATKDYFLMLSHQFVHDNPALSEAIWDAIRELRDSPQYKLIVEKYYSTCSSACR</sequence>
<dbReference type="PANTHER" id="PTHR35936">
    <property type="entry name" value="MEMBRANE-BOUND LYTIC MUREIN TRANSGLYCOSYLASE F"/>
    <property type="match status" value="1"/>
</dbReference>
<dbReference type="InterPro" id="IPR001638">
    <property type="entry name" value="Solute-binding_3/MltF_N"/>
</dbReference>
<dbReference type="PANTHER" id="PTHR35936:SF6">
    <property type="entry name" value="AMINO ACID ABC TRANSPORTER SUBSTRATE-BINDING PAAT FAMILY PROTEIN"/>
    <property type="match status" value="1"/>
</dbReference>
<feature type="domain" description="Solute-binding protein family 3/N-terminal" evidence="4">
    <location>
        <begin position="56"/>
        <end position="266"/>
    </location>
</feature>
<keyword evidence="6" id="KW-1185">Reference proteome</keyword>
<gene>
    <name evidence="5" type="ORF">GCM10007414_03630</name>
</gene>
<dbReference type="EMBL" id="BMDY01000002">
    <property type="protein sequence ID" value="GGA94200.1"/>
    <property type="molecule type" value="Genomic_DNA"/>
</dbReference>
<evidence type="ECO:0000256" key="2">
    <source>
        <dbReference type="ARBA" id="ARBA00022729"/>
    </source>
</evidence>
<accession>A0ABQ1HYT2</accession>
<keyword evidence="2 3" id="KW-0732">Signal</keyword>
<name>A0ABQ1HYT2_9ALTE</name>
<evidence type="ECO:0000313" key="6">
    <source>
        <dbReference type="Proteomes" id="UP000651977"/>
    </source>
</evidence>
<protein>
    <recommendedName>
        <fullName evidence="4">Solute-binding protein family 3/N-terminal domain-containing protein</fullName>
    </recommendedName>
</protein>
<evidence type="ECO:0000259" key="4">
    <source>
        <dbReference type="Pfam" id="PF00497"/>
    </source>
</evidence>
<dbReference type="Pfam" id="PF00497">
    <property type="entry name" value="SBP_bac_3"/>
    <property type="match status" value="1"/>
</dbReference>
<proteinExistence type="inferred from homology"/>
<dbReference type="SUPFAM" id="SSF53850">
    <property type="entry name" value="Periplasmic binding protein-like II"/>
    <property type="match status" value="1"/>
</dbReference>
<evidence type="ECO:0000256" key="3">
    <source>
        <dbReference type="SAM" id="SignalP"/>
    </source>
</evidence>
<reference evidence="6" key="1">
    <citation type="journal article" date="2019" name="Int. J. Syst. Evol. Microbiol.">
        <title>The Global Catalogue of Microorganisms (GCM) 10K type strain sequencing project: providing services to taxonomists for standard genome sequencing and annotation.</title>
        <authorList>
            <consortium name="The Broad Institute Genomics Platform"/>
            <consortium name="The Broad Institute Genome Sequencing Center for Infectious Disease"/>
            <person name="Wu L."/>
            <person name="Ma J."/>
        </authorList>
    </citation>
    <scope>NUCLEOTIDE SEQUENCE [LARGE SCALE GENOMIC DNA]</scope>
    <source>
        <strain evidence="6">CGMCC 1.10131</strain>
    </source>
</reference>
<dbReference type="RefSeq" id="WP_055731398.1">
    <property type="nucleotide sequence ID" value="NZ_BMDY01000002.1"/>
</dbReference>
<evidence type="ECO:0000313" key="5">
    <source>
        <dbReference type="EMBL" id="GGA94200.1"/>
    </source>
</evidence>
<dbReference type="Gene3D" id="3.40.190.10">
    <property type="entry name" value="Periplasmic binding protein-like II"/>
    <property type="match status" value="2"/>
</dbReference>
<comment type="caution">
    <text evidence="5">The sequence shown here is derived from an EMBL/GenBank/DDBJ whole genome shotgun (WGS) entry which is preliminary data.</text>
</comment>
<feature type="signal peptide" evidence="3">
    <location>
        <begin position="1"/>
        <end position="22"/>
    </location>
</feature>
<organism evidence="5 6">
    <name type="scientific">Agarivorans gilvus</name>
    <dbReference type="NCBI Taxonomy" id="680279"/>
    <lineage>
        <taxon>Bacteria</taxon>
        <taxon>Pseudomonadati</taxon>
        <taxon>Pseudomonadota</taxon>
        <taxon>Gammaproteobacteria</taxon>
        <taxon>Alteromonadales</taxon>
        <taxon>Alteromonadaceae</taxon>
        <taxon>Agarivorans</taxon>
    </lineage>
</organism>
<dbReference type="Proteomes" id="UP000651977">
    <property type="component" value="Unassembled WGS sequence"/>
</dbReference>
<evidence type="ECO:0000256" key="1">
    <source>
        <dbReference type="ARBA" id="ARBA00010333"/>
    </source>
</evidence>
<comment type="similarity">
    <text evidence="1">Belongs to the bacterial solute-binding protein 3 family.</text>
</comment>